<evidence type="ECO:0000256" key="7">
    <source>
        <dbReference type="ARBA" id="ARBA00012041"/>
    </source>
</evidence>
<dbReference type="GO" id="GO:0005737">
    <property type="term" value="C:cytoplasm"/>
    <property type="evidence" value="ECO:0007669"/>
    <property type="project" value="UniProtKB-SubCell"/>
</dbReference>
<evidence type="ECO:0000256" key="3">
    <source>
        <dbReference type="ARBA" id="ARBA00004496"/>
    </source>
</evidence>
<feature type="domain" description="CBS" evidence="26">
    <location>
        <begin position="399"/>
        <end position="458"/>
    </location>
</feature>
<evidence type="ECO:0000256" key="20">
    <source>
        <dbReference type="ARBA" id="ARBA00023242"/>
    </source>
</evidence>
<dbReference type="Pfam" id="PF00571">
    <property type="entry name" value="CBS"/>
    <property type="match status" value="1"/>
</dbReference>
<keyword evidence="9" id="KW-1017">Isopeptide bond</keyword>
<evidence type="ECO:0000256" key="19">
    <source>
        <dbReference type="ARBA" id="ARBA00023239"/>
    </source>
</evidence>
<evidence type="ECO:0000256" key="17">
    <source>
        <dbReference type="ARBA" id="ARBA00023122"/>
    </source>
</evidence>
<keyword evidence="8" id="KW-0963">Cytoplasm</keyword>
<dbReference type="SUPFAM" id="SSF53686">
    <property type="entry name" value="Tryptophan synthase beta subunit-like PLP-dependent enzymes"/>
    <property type="match status" value="1"/>
</dbReference>
<organism evidence="27">
    <name type="scientific">Notodromas monacha</name>
    <dbReference type="NCBI Taxonomy" id="399045"/>
    <lineage>
        <taxon>Eukaryota</taxon>
        <taxon>Metazoa</taxon>
        <taxon>Ecdysozoa</taxon>
        <taxon>Arthropoda</taxon>
        <taxon>Crustacea</taxon>
        <taxon>Oligostraca</taxon>
        <taxon>Ostracoda</taxon>
        <taxon>Podocopa</taxon>
        <taxon>Podocopida</taxon>
        <taxon>Cypridocopina</taxon>
        <taxon>Cypridoidea</taxon>
        <taxon>Cyprididae</taxon>
        <taxon>Notodromas</taxon>
    </lineage>
</organism>
<dbReference type="InterPro" id="IPR000644">
    <property type="entry name" value="CBS_dom"/>
</dbReference>
<dbReference type="InterPro" id="IPR046342">
    <property type="entry name" value="CBS_dom_sf"/>
</dbReference>
<evidence type="ECO:0000256" key="25">
    <source>
        <dbReference type="RuleBase" id="RU361204"/>
    </source>
</evidence>
<dbReference type="CDD" id="cd04608">
    <property type="entry name" value="CBS_pair_CBS"/>
    <property type="match status" value="1"/>
</dbReference>
<dbReference type="AlphaFoldDB" id="A0A7R9BJM1"/>
<evidence type="ECO:0000256" key="9">
    <source>
        <dbReference type="ARBA" id="ARBA00022499"/>
    </source>
</evidence>
<evidence type="ECO:0000256" key="2">
    <source>
        <dbReference type="ARBA" id="ARBA00004123"/>
    </source>
</evidence>
<dbReference type="GO" id="GO:0019343">
    <property type="term" value="P:cysteine biosynthetic process via cystathionine"/>
    <property type="evidence" value="ECO:0007669"/>
    <property type="project" value="UniProtKB-UniRule"/>
</dbReference>
<dbReference type="GO" id="GO:0046872">
    <property type="term" value="F:metal ion binding"/>
    <property type="evidence" value="ECO:0007669"/>
    <property type="project" value="UniProtKB-KW"/>
</dbReference>
<evidence type="ECO:0000256" key="1">
    <source>
        <dbReference type="ARBA" id="ARBA00001933"/>
    </source>
</evidence>
<dbReference type="FunFam" id="3.40.50.1100:FF:000118">
    <property type="entry name" value="Related to CYS4-cystathionine beta-synthase"/>
    <property type="match status" value="1"/>
</dbReference>
<dbReference type="GO" id="GO:0005634">
    <property type="term" value="C:nucleus"/>
    <property type="evidence" value="ECO:0007669"/>
    <property type="project" value="UniProtKB-SubCell"/>
</dbReference>
<dbReference type="InterPro" id="IPR046353">
    <property type="entry name" value="CBS_C"/>
</dbReference>
<name>A0A7R9BJM1_9CRUS</name>
<keyword evidence="10" id="KW-0597">Phosphoprotein</keyword>
<dbReference type="PROSITE" id="PS00901">
    <property type="entry name" value="CYS_SYNTHASE"/>
    <property type="match status" value="1"/>
</dbReference>
<keyword evidence="20" id="KW-0539">Nucleus</keyword>
<keyword evidence="28" id="KW-1185">Reference proteome</keyword>
<keyword evidence="15 25" id="KW-0663">Pyridoxal phosphate</keyword>
<evidence type="ECO:0000256" key="14">
    <source>
        <dbReference type="ARBA" id="ARBA00022843"/>
    </source>
</evidence>
<dbReference type="Pfam" id="PF00291">
    <property type="entry name" value="PALP"/>
    <property type="match status" value="1"/>
</dbReference>
<evidence type="ECO:0000256" key="18">
    <source>
        <dbReference type="ARBA" id="ARBA00023192"/>
    </source>
</evidence>
<evidence type="ECO:0000256" key="6">
    <source>
        <dbReference type="ARBA" id="ARBA00011881"/>
    </source>
</evidence>
<evidence type="ECO:0000256" key="12">
    <source>
        <dbReference type="ARBA" id="ARBA00022617"/>
    </source>
</evidence>
<dbReference type="NCBIfam" id="TIGR01137">
    <property type="entry name" value="cysta_beta"/>
    <property type="match status" value="1"/>
</dbReference>
<keyword evidence="13" id="KW-0479">Metal-binding</keyword>
<keyword evidence="11 25" id="KW-0028">Amino-acid biosynthesis</keyword>
<evidence type="ECO:0000256" key="15">
    <source>
        <dbReference type="ARBA" id="ARBA00022898"/>
    </source>
</evidence>
<keyword evidence="18 25" id="KW-0198">Cysteine biosynthesis</keyword>
<keyword evidence="12" id="KW-0349">Heme</keyword>
<dbReference type="PANTHER" id="PTHR10314">
    <property type="entry name" value="CYSTATHIONINE BETA-SYNTHASE"/>
    <property type="match status" value="1"/>
</dbReference>
<dbReference type="GO" id="GO:0030170">
    <property type="term" value="F:pyridoxal phosphate binding"/>
    <property type="evidence" value="ECO:0007669"/>
    <property type="project" value="UniProtKB-ARBA"/>
</dbReference>
<dbReference type="GO" id="GO:0004122">
    <property type="term" value="F:cystathionine beta-synthase activity"/>
    <property type="evidence" value="ECO:0007669"/>
    <property type="project" value="UniProtKB-UniRule"/>
</dbReference>
<evidence type="ECO:0000256" key="4">
    <source>
        <dbReference type="ARBA" id="ARBA00005003"/>
    </source>
</evidence>
<comment type="subcellular location">
    <subcellularLocation>
        <location evidence="3">Cytoplasm</location>
    </subcellularLocation>
    <subcellularLocation>
        <location evidence="2">Nucleus</location>
    </subcellularLocation>
</comment>
<evidence type="ECO:0000313" key="28">
    <source>
        <dbReference type="Proteomes" id="UP000678499"/>
    </source>
</evidence>
<evidence type="ECO:0000256" key="22">
    <source>
        <dbReference type="ARBA" id="ARBA00045425"/>
    </source>
</evidence>
<gene>
    <name evidence="27" type="ORF">NMOB1V02_LOCUS2849</name>
</gene>
<comment type="pathway">
    <text evidence="4">Amino-acid biosynthesis; L-cysteine biosynthesis; L-cysteine from L-homocysteine and L-serine: step 1/2.</text>
</comment>
<dbReference type="InterPro" id="IPR001216">
    <property type="entry name" value="P-phosphate_BS"/>
</dbReference>
<evidence type="ECO:0000256" key="11">
    <source>
        <dbReference type="ARBA" id="ARBA00022605"/>
    </source>
</evidence>
<dbReference type="CDD" id="cd01561">
    <property type="entry name" value="CBS_like"/>
    <property type="match status" value="1"/>
</dbReference>
<evidence type="ECO:0000313" key="27">
    <source>
        <dbReference type="EMBL" id="CAD7275042.1"/>
    </source>
</evidence>
<dbReference type="Gene3D" id="3.40.50.1100">
    <property type="match status" value="2"/>
</dbReference>
<dbReference type="FunFam" id="3.10.580.10:FF:000014">
    <property type="entry name" value="Cystathionine beta-synthase"/>
    <property type="match status" value="1"/>
</dbReference>
<protein>
    <recommendedName>
        <fullName evidence="21 25">Cystathionine beta-synthase</fullName>
        <ecNumber evidence="7 25">4.2.1.22</ecNumber>
    </recommendedName>
</protein>
<dbReference type="Gene3D" id="3.10.580.10">
    <property type="entry name" value="CBS-domain"/>
    <property type="match status" value="1"/>
</dbReference>
<sequence length="546" mass="59480">MAPVTPRTSESENSASSLSVLKSSLKMEFIPPDAPSKCKWARDGDPTTSPHQIISSPRGFHALDSILDCIGNTPIVKINKVGKDLDCDIYAKLEFLNPGGSVKDRIGLRMVQEAERSGLIKPGYTLIEPTSGNTGIGIALAAAVRGYRAIIVMPEKMSNEKVDVLRALGAEIVRTPTSARFDSPESHISVAQRLQAEIPHSIILDQYRNPGNPLAHYDSTAEEILEQMGGKVDMVVVSAGTGGTIAGIGRKLKEKCPDCIVVGVDPHGSILAEPASLNVSEGSYEVEGIGYDFVPTVLDRSVVDKWIKSDDLSSFHMSRRLMKEEGLLCGGSCGSAMSAALEAAKVLKKGQKCVVILPDGVRNYMTKFLSDQWMITKGFMDYSSLDEELHSWSNKLVTALELNAPLTVLPMCSCQDAIEIMNKENFDQLPVVDESSTILGMVTLGNLISKILAKKIEPWSPVSEVVYNQFKKISLNTSLGRLSRILDQDHYALVVHKQQCYSEKGHKVEKEVIIGIVSRIDLLNYITAHGSLDEKTNGEKRNNGAL</sequence>
<dbReference type="UniPathway" id="UPA00136">
    <property type="reaction ID" value="UER00201"/>
</dbReference>
<evidence type="ECO:0000256" key="21">
    <source>
        <dbReference type="ARBA" id="ARBA00026192"/>
    </source>
</evidence>
<dbReference type="SUPFAM" id="SSF54631">
    <property type="entry name" value="CBS-domain pair"/>
    <property type="match status" value="1"/>
</dbReference>
<comment type="subunit">
    <text evidence="6">Homotetramer.</text>
</comment>
<comment type="cofactor">
    <cofactor evidence="1 25">
        <name>pyridoxal 5'-phosphate</name>
        <dbReference type="ChEBI" id="CHEBI:597326"/>
    </cofactor>
</comment>
<dbReference type="GO" id="GO:0006535">
    <property type="term" value="P:cysteine biosynthetic process from serine"/>
    <property type="evidence" value="ECO:0007669"/>
    <property type="project" value="UniProtKB-UniRule"/>
</dbReference>
<dbReference type="InterPro" id="IPR001926">
    <property type="entry name" value="TrpB-like_PALP"/>
</dbReference>
<evidence type="ECO:0000259" key="26">
    <source>
        <dbReference type="PROSITE" id="PS51371"/>
    </source>
</evidence>
<dbReference type="PROSITE" id="PS51371">
    <property type="entry name" value="CBS"/>
    <property type="match status" value="1"/>
</dbReference>
<evidence type="ECO:0000256" key="24">
    <source>
        <dbReference type="PROSITE-ProRule" id="PRU00703"/>
    </source>
</evidence>
<dbReference type="Proteomes" id="UP000678499">
    <property type="component" value="Unassembled WGS sequence"/>
</dbReference>
<reference evidence="27" key="1">
    <citation type="submission" date="2020-11" db="EMBL/GenBank/DDBJ databases">
        <authorList>
            <person name="Tran Van P."/>
        </authorList>
    </citation>
    <scope>NUCLEOTIDE SEQUENCE</scope>
</reference>
<comment type="similarity">
    <text evidence="5 25">Belongs to the cysteine synthase/cystathionine beta-synthase family.</text>
</comment>
<evidence type="ECO:0000256" key="10">
    <source>
        <dbReference type="ARBA" id="ARBA00022553"/>
    </source>
</evidence>
<accession>A0A7R9BJM1</accession>
<comment type="catalytic activity">
    <reaction evidence="23 25">
        <text>L-homocysteine + L-serine = L,L-cystathionine + H2O</text>
        <dbReference type="Rhea" id="RHEA:10112"/>
        <dbReference type="ChEBI" id="CHEBI:15377"/>
        <dbReference type="ChEBI" id="CHEBI:33384"/>
        <dbReference type="ChEBI" id="CHEBI:58161"/>
        <dbReference type="ChEBI" id="CHEBI:58199"/>
        <dbReference type="EC" id="4.2.1.22"/>
    </reaction>
</comment>
<dbReference type="InterPro" id="IPR005857">
    <property type="entry name" value="Cysta_beta_synth"/>
</dbReference>
<dbReference type="OrthoDB" id="728at2759"/>
<dbReference type="InterPro" id="IPR050214">
    <property type="entry name" value="Cys_Synth/Cystath_Beta-Synth"/>
</dbReference>
<dbReference type="GO" id="GO:0050667">
    <property type="term" value="P:homocysteine metabolic process"/>
    <property type="evidence" value="ECO:0007669"/>
    <property type="project" value="UniProtKB-ARBA"/>
</dbReference>
<proteinExistence type="inferred from homology"/>
<dbReference type="EC" id="4.2.1.22" evidence="7 25"/>
<evidence type="ECO:0000256" key="23">
    <source>
        <dbReference type="ARBA" id="ARBA00047490"/>
    </source>
</evidence>
<evidence type="ECO:0000256" key="13">
    <source>
        <dbReference type="ARBA" id="ARBA00022723"/>
    </source>
</evidence>
<dbReference type="EMBL" id="CAJPEX010000347">
    <property type="protein sequence ID" value="CAG0915194.1"/>
    <property type="molecule type" value="Genomic_DNA"/>
</dbReference>
<keyword evidence="14" id="KW-0832">Ubl conjugation</keyword>
<evidence type="ECO:0000256" key="8">
    <source>
        <dbReference type="ARBA" id="ARBA00022490"/>
    </source>
</evidence>
<dbReference type="FunFam" id="3.40.50.1100:FF:000003">
    <property type="entry name" value="Cystathionine beta-synthase"/>
    <property type="match status" value="1"/>
</dbReference>
<dbReference type="SMART" id="SM00116">
    <property type="entry name" value="CBS"/>
    <property type="match status" value="2"/>
</dbReference>
<evidence type="ECO:0000256" key="16">
    <source>
        <dbReference type="ARBA" id="ARBA00023004"/>
    </source>
</evidence>
<evidence type="ECO:0000256" key="5">
    <source>
        <dbReference type="ARBA" id="ARBA00007103"/>
    </source>
</evidence>
<dbReference type="EMBL" id="OA882384">
    <property type="protein sequence ID" value="CAD7275042.1"/>
    <property type="molecule type" value="Genomic_DNA"/>
</dbReference>
<keyword evidence="16" id="KW-0408">Iron</keyword>
<comment type="function">
    <text evidence="22">Hydro-lyase catalyzing the first step of the transsulfuration pathway, where the hydroxyl group of L-serine is displaced by L-homocysteine in a beta-replacement reaction to form L-cystathionine, the precursor of L-cysteine. This catabolic route allows the elimination of L-methionine and the toxic metabolite L-homocysteine. Also involved in the production of hydrogen sulfide, a gasotransmitter with signaling and cytoprotective effects on neurons.</text>
</comment>
<keyword evidence="17 24" id="KW-0129">CBS domain</keyword>
<dbReference type="InterPro" id="IPR036052">
    <property type="entry name" value="TrpB-like_PALP_sf"/>
</dbReference>
<keyword evidence="19 25" id="KW-0456">Lyase</keyword>